<keyword evidence="2" id="KW-1185">Reference proteome</keyword>
<evidence type="ECO:0000313" key="1">
    <source>
        <dbReference type="EMBL" id="GGH85024.1"/>
    </source>
</evidence>
<reference evidence="2" key="1">
    <citation type="journal article" date="2019" name="Int. J. Syst. Evol. Microbiol.">
        <title>The Global Catalogue of Microorganisms (GCM) 10K type strain sequencing project: providing services to taxonomists for standard genome sequencing and annotation.</title>
        <authorList>
            <consortium name="The Broad Institute Genomics Platform"/>
            <consortium name="The Broad Institute Genome Sequencing Center for Infectious Disease"/>
            <person name="Wu L."/>
            <person name="Ma J."/>
        </authorList>
    </citation>
    <scope>NUCLEOTIDE SEQUENCE [LARGE SCALE GENOMIC DNA]</scope>
    <source>
        <strain evidence="2">CCM 8702</strain>
    </source>
</reference>
<comment type="caution">
    <text evidence="1">The sequence shown here is derived from an EMBL/GenBank/DDBJ whole genome shotgun (WGS) entry which is preliminary data.</text>
</comment>
<sequence length="53" mass="5794">MLIGKNGYNYLGCVSNPKTRGSSAGCKHIACLRKLTPACIRSIRKGEMYDDSD</sequence>
<proteinExistence type="predicted"/>
<evidence type="ECO:0000313" key="2">
    <source>
        <dbReference type="Proteomes" id="UP000605427"/>
    </source>
</evidence>
<dbReference type="Proteomes" id="UP000605427">
    <property type="component" value="Unassembled WGS sequence"/>
</dbReference>
<accession>A0ABQ2A2Q8</accession>
<organism evidence="1 2">
    <name type="scientific">Saccharibacillus endophyticus</name>
    <dbReference type="NCBI Taxonomy" id="2060666"/>
    <lineage>
        <taxon>Bacteria</taxon>
        <taxon>Bacillati</taxon>
        <taxon>Bacillota</taxon>
        <taxon>Bacilli</taxon>
        <taxon>Bacillales</taxon>
        <taxon>Paenibacillaceae</taxon>
        <taxon>Saccharibacillus</taxon>
    </lineage>
</organism>
<dbReference type="EMBL" id="BMDD01000005">
    <property type="protein sequence ID" value="GGH85024.1"/>
    <property type="molecule type" value="Genomic_DNA"/>
</dbReference>
<protein>
    <submittedName>
        <fullName evidence="1">Uncharacterized protein</fullName>
    </submittedName>
</protein>
<gene>
    <name evidence="1" type="ORF">GCM10007362_41480</name>
</gene>
<name>A0ABQ2A2Q8_9BACL</name>